<dbReference type="AlphaFoldDB" id="A0AAE3MBM9"/>
<proteinExistence type="predicted"/>
<gene>
    <name evidence="2" type="ORF">OM074_04720</name>
</gene>
<dbReference type="EMBL" id="JAPDPI010000006">
    <property type="protein sequence ID" value="MCW3804918.1"/>
    <property type="molecule type" value="Genomic_DNA"/>
</dbReference>
<sequence>MKYFKVKVAKEKARFFKELLNSLEFVEFKEVKSFEEEPPFIGARSRRGMSSSKAMEEKINSVENRRKSLEDIRKAMEKIDKLRGRS</sequence>
<keyword evidence="1" id="KW-0175">Coiled coil</keyword>
<protein>
    <submittedName>
        <fullName evidence="2">Uncharacterized protein</fullName>
    </submittedName>
</protein>
<keyword evidence="3" id="KW-1185">Reference proteome</keyword>
<name>A0AAE3MBM9_9BACT</name>
<evidence type="ECO:0000256" key="1">
    <source>
        <dbReference type="SAM" id="Coils"/>
    </source>
</evidence>
<evidence type="ECO:0000313" key="2">
    <source>
        <dbReference type="EMBL" id="MCW3804918.1"/>
    </source>
</evidence>
<evidence type="ECO:0000313" key="3">
    <source>
        <dbReference type="Proteomes" id="UP001207408"/>
    </source>
</evidence>
<feature type="coiled-coil region" evidence="1">
    <location>
        <begin position="52"/>
        <end position="85"/>
    </location>
</feature>
<dbReference type="RefSeq" id="WP_301198140.1">
    <property type="nucleotide sequence ID" value="NZ_JAPDPI010000006.1"/>
</dbReference>
<accession>A0AAE3MBM9</accession>
<dbReference type="Proteomes" id="UP001207408">
    <property type="component" value="Unassembled WGS sequence"/>
</dbReference>
<comment type="caution">
    <text evidence="2">The sequence shown here is derived from an EMBL/GenBank/DDBJ whole genome shotgun (WGS) entry which is preliminary data.</text>
</comment>
<organism evidence="2 3">
    <name type="scientific">Plebeiibacterium marinum</name>
    <dbReference type="NCBI Taxonomy" id="2992111"/>
    <lineage>
        <taxon>Bacteria</taxon>
        <taxon>Pseudomonadati</taxon>
        <taxon>Bacteroidota</taxon>
        <taxon>Bacteroidia</taxon>
        <taxon>Marinilabiliales</taxon>
        <taxon>Marinilabiliaceae</taxon>
        <taxon>Plebeiibacterium</taxon>
    </lineage>
</organism>
<reference evidence="2" key="1">
    <citation type="submission" date="2022-10" db="EMBL/GenBank/DDBJ databases">
        <authorList>
            <person name="Yu W.X."/>
        </authorList>
    </citation>
    <scope>NUCLEOTIDE SEQUENCE</scope>
    <source>
        <strain evidence="2">D04</strain>
    </source>
</reference>